<dbReference type="InterPro" id="IPR050319">
    <property type="entry name" value="ABC_transp_ATP-bind"/>
</dbReference>
<reference evidence="7 8" key="1">
    <citation type="submission" date="2014-12" db="EMBL/GenBank/DDBJ databases">
        <title>16Stimator: statistical estimation of ribosomal gene copy numbers from draft genome assemblies.</title>
        <authorList>
            <person name="Perisin M.A."/>
            <person name="Vetter M."/>
            <person name="Gilbert J.A."/>
            <person name="Bergelson J."/>
        </authorList>
    </citation>
    <scope>NUCLEOTIDE SEQUENCE [LARGE SCALE GENOMIC DNA]</scope>
    <source>
        <strain evidence="7 8">MEJ076</strain>
    </source>
</reference>
<dbReference type="GO" id="GO:0005886">
    <property type="term" value="C:plasma membrane"/>
    <property type="evidence" value="ECO:0007669"/>
    <property type="project" value="UniProtKB-SubCell"/>
</dbReference>
<evidence type="ECO:0000313" key="7">
    <source>
        <dbReference type="EMBL" id="KIQ05558.1"/>
    </source>
</evidence>
<keyword evidence="3" id="KW-0813">Transport</keyword>
<feature type="domain" description="ABC transporter" evidence="6">
    <location>
        <begin position="302"/>
        <end position="551"/>
    </location>
</feature>
<dbReference type="AlphaFoldDB" id="A0A0D0K9V4"/>
<feature type="domain" description="ABC transporter" evidence="6">
    <location>
        <begin position="11"/>
        <end position="262"/>
    </location>
</feature>
<dbReference type="FunFam" id="3.40.50.300:FF:000016">
    <property type="entry name" value="Oligopeptide ABC transporter ATP-binding component"/>
    <property type="match status" value="1"/>
</dbReference>
<dbReference type="OrthoDB" id="8108137at2"/>
<keyword evidence="4" id="KW-0547">Nucleotide-binding</keyword>
<dbReference type="EMBL" id="JXQV01000002">
    <property type="protein sequence ID" value="KIQ05558.1"/>
    <property type="molecule type" value="Genomic_DNA"/>
</dbReference>
<evidence type="ECO:0000259" key="6">
    <source>
        <dbReference type="PROSITE" id="PS50893"/>
    </source>
</evidence>
<dbReference type="InterPro" id="IPR027417">
    <property type="entry name" value="P-loop_NTPase"/>
</dbReference>
<evidence type="ECO:0000256" key="2">
    <source>
        <dbReference type="ARBA" id="ARBA00005417"/>
    </source>
</evidence>
<dbReference type="Proteomes" id="UP000035017">
    <property type="component" value="Unassembled WGS sequence"/>
</dbReference>
<comment type="caution">
    <text evidence="7">The sequence shown here is derived from an EMBL/GenBank/DDBJ whole genome shotgun (WGS) entry which is preliminary data.</text>
</comment>
<sequence>MEQDQKQSPLLVVSNLTLKHQRAETSTTILRDVSFELRAGEILGLIGESGAGKSTLGNAVLGLLAPGFSQTGGQILFRGQAFDEMSDKDRMMVRGRRISAIFQDHTASLDPLMCIGSQIVETIQALDRSLTARQARAHALDLMERVGIQDPAGRYSQYPHQFSGGQRQRIVIAIALAGKPDIIVADEPTSALDATVQKQILALLRKLTEETGVSIILVTHDMGVISEIADRVVVMRHGKVVEQGATSSILDAPAEPYTRDLLAAVPRLRLSGVHQPPVLSHSAEPAGDGIDPAGLVGPRSVLSVKGVTKTFAHRSLPWLRSDRQSFALQDVTIEIERGAITGIVGESGSGKSTIGRIVAGLETANQGTLEIDGAGFDISRSGRKSGLLGQVQMIFQDPAMSLNPRMSVGSALEESVRSGNRESKSYAHEVGDLMDRLGLPRILLKSFPHQLSGGQKQRVCIARALLARPSIIVADEPTSALDVSVQAEIVTLLKETVRERGLSMLFISHDLALVQDLCHAIYIFKDGIVEDSGPTDFIFSQSDNPYTRRLIDARPLRFTH</sequence>
<keyword evidence="5 7" id="KW-0067">ATP-binding</keyword>
<dbReference type="GO" id="GO:0015833">
    <property type="term" value="P:peptide transport"/>
    <property type="evidence" value="ECO:0007669"/>
    <property type="project" value="InterPro"/>
</dbReference>
<dbReference type="GO" id="GO:0055085">
    <property type="term" value="P:transmembrane transport"/>
    <property type="evidence" value="ECO:0007669"/>
    <property type="project" value="UniProtKB-ARBA"/>
</dbReference>
<organism evidence="7 8">
    <name type="scientific">Agrobacterium tumefaciens</name>
    <dbReference type="NCBI Taxonomy" id="358"/>
    <lineage>
        <taxon>Bacteria</taxon>
        <taxon>Pseudomonadati</taxon>
        <taxon>Pseudomonadota</taxon>
        <taxon>Alphaproteobacteria</taxon>
        <taxon>Hyphomicrobiales</taxon>
        <taxon>Rhizobiaceae</taxon>
        <taxon>Rhizobium/Agrobacterium group</taxon>
        <taxon>Agrobacterium</taxon>
        <taxon>Agrobacterium tumefaciens complex</taxon>
    </lineage>
</organism>
<dbReference type="InterPro" id="IPR013563">
    <property type="entry name" value="Oligopep_ABC_C"/>
</dbReference>
<dbReference type="Pfam" id="PF00005">
    <property type="entry name" value="ABC_tran"/>
    <property type="match status" value="2"/>
</dbReference>
<dbReference type="PANTHER" id="PTHR43776:SF7">
    <property type="entry name" value="D,D-DIPEPTIDE TRANSPORT ATP-BINDING PROTEIN DDPF-RELATED"/>
    <property type="match status" value="1"/>
</dbReference>
<dbReference type="PROSITE" id="PS50893">
    <property type="entry name" value="ABC_TRANSPORTER_2"/>
    <property type="match status" value="2"/>
</dbReference>
<dbReference type="GO" id="GO:0016887">
    <property type="term" value="F:ATP hydrolysis activity"/>
    <property type="evidence" value="ECO:0007669"/>
    <property type="project" value="InterPro"/>
</dbReference>
<evidence type="ECO:0000256" key="4">
    <source>
        <dbReference type="ARBA" id="ARBA00022741"/>
    </source>
</evidence>
<evidence type="ECO:0000313" key="8">
    <source>
        <dbReference type="Proteomes" id="UP000035017"/>
    </source>
</evidence>
<name>A0A0D0K9V4_AGRTU</name>
<dbReference type="CDD" id="cd03257">
    <property type="entry name" value="ABC_NikE_OppD_transporters"/>
    <property type="match status" value="2"/>
</dbReference>
<proteinExistence type="inferred from homology"/>
<dbReference type="InterPro" id="IPR003439">
    <property type="entry name" value="ABC_transporter-like_ATP-bd"/>
</dbReference>
<comment type="similarity">
    <text evidence="2">Belongs to the ABC transporter superfamily.</text>
</comment>
<evidence type="ECO:0000256" key="1">
    <source>
        <dbReference type="ARBA" id="ARBA00004417"/>
    </source>
</evidence>
<comment type="subcellular location">
    <subcellularLocation>
        <location evidence="1">Cell inner membrane</location>
        <topology evidence="1">Peripheral membrane protein</topology>
    </subcellularLocation>
</comment>
<evidence type="ECO:0000256" key="3">
    <source>
        <dbReference type="ARBA" id="ARBA00022448"/>
    </source>
</evidence>
<dbReference type="PANTHER" id="PTHR43776">
    <property type="entry name" value="TRANSPORT ATP-BINDING PROTEIN"/>
    <property type="match status" value="1"/>
</dbReference>
<dbReference type="SMART" id="SM00382">
    <property type="entry name" value="AAA"/>
    <property type="match status" value="2"/>
</dbReference>
<protein>
    <submittedName>
        <fullName evidence="7">Peptide ABC transporter ATP-binding protein</fullName>
    </submittedName>
</protein>
<gene>
    <name evidence="7" type="ORF">RU07_01610</name>
</gene>
<dbReference type="SUPFAM" id="SSF52540">
    <property type="entry name" value="P-loop containing nucleoside triphosphate hydrolases"/>
    <property type="match status" value="2"/>
</dbReference>
<dbReference type="InterPro" id="IPR017871">
    <property type="entry name" value="ABC_transporter-like_CS"/>
</dbReference>
<dbReference type="Gene3D" id="3.40.50.300">
    <property type="entry name" value="P-loop containing nucleotide triphosphate hydrolases"/>
    <property type="match status" value="2"/>
</dbReference>
<dbReference type="NCBIfam" id="NF008453">
    <property type="entry name" value="PRK11308.1"/>
    <property type="match status" value="2"/>
</dbReference>
<dbReference type="Pfam" id="PF08352">
    <property type="entry name" value="oligo_HPY"/>
    <property type="match status" value="1"/>
</dbReference>
<evidence type="ECO:0000256" key="5">
    <source>
        <dbReference type="ARBA" id="ARBA00022840"/>
    </source>
</evidence>
<accession>A0A0D0K9V4</accession>
<dbReference type="GO" id="GO:0005524">
    <property type="term" value="F:ATP binding"/>
    <property type="evidence" value="ECO:0007669"/>
    <property type="project" value="UniProtKB-KW"/>
</dbReference>
<dbReference type="InterPro" id="IPR003593">
    <property type="entry name" value="AAA+_ATPase"/>
</dbReference>
<dbReference type="PROSITE" id="PS00211">
    <property type="entry name" value="ABC_TRANSPORTER_1"/>
    <property type="match status" value="2"/>
</dbReference>